<dbReference type="AlphaFoldDB" id="A0A514LGT3"/>
<dbReference type="Proteomes" id="UP000319756">
    <property type="component" value="Chromosome"/>
</dbReference>
<dbReference type="EMBL" id="CP035485">
    <property type="protein sequence ID" value="QDI91063.1"/>
    <property type="molecule type" value="Genomic_DNA"/>
</dbReference>
<evidence type="ECO:0000313" key="1">
    <source>
        <dbReference type="EMBL" id="QDI91063.1"/>
    </source>
</evidence>
<name>A0A514LGT3_9BACI</name>
<accession>A0A514LGT3</accession>
<protein>
    <submittedName>
        <fullName evidence="1">Uncharacterized protein</fullName>
    </submittedName>
</protein>
<organism evidence="1 2">
    <name type="scientific">Salicibibacter halophilus</name>
    <dbReference type="NCBI Taxonomy" id="2502791"/>
    <lineage>
        <taxon>Bacteria</taxon>
        <taxon>Bacillati</taxon>
        <taxon>Bacillota</taxon>
        <taxon>Bacilli</taxon>
        <taxon>Bacillales</taxon>
        <taxon>Bacillaceae</taxon>
        <taxon>Salicibibacter</taxon>
    </lineage>
</organism>
<dbReference type="OrthoDB" id="2651466at2"/>
<keyword evidence="2" id="KW-1185">Reference proteome</keyword>
<gene>
    <name evidence="1" type="ORF">EPH95_07590</name>
</gene>
<evidence type="ECO:0000313" key="2">
    <source>
        <dbReference type="Proteomes" id="UP000319756"/>
    </source>
</evidence>
<dbReference type="RefSeq" id="WP_142088780.1">
    <property type="nucleotide sequence ID" value="NZ_CP035485.1"/>
</dbReference>
<reference evidence="2" key="1">
    <citation type="submission" date="2019-01" db="EMBL/GenBank/DDBJ databases">
        <title>Genomic analysis of Salicibibacter sp. NKC3-5.</title>
        <authorList>
            <person name="Oh Y.J."/>
        </authorList>
    </citation>
    <scope>NUCLEOTIDE SEQUENCE [LARGE SCALE GENOMIC DNA]</scope>
    <source>
        <strain evidence="2">NKC3-5</strain>
    </source>
</reference>
<sequence length="95" mass="10928">MNHKRPPYNTLDLLQERNIEIIAAALLVTGKLRTNFVSIFRDEPTIEVLLTGEFPSLNNDGNENQVDNFIKENGDMTVNDLMEKINERLKQERGN</sequence>
<dbReference type="KEGG" id="sale:EPH95_07590"/>
<proteinExistence type="predicted"/>